<organism evidence="13 14">
    <name type="scientific">Iris pallida</name>
    <name type="common">Sweet iris</name>
    <dbReference type="NCBI Taxonomy" id="29817"/>
    <lineage>
        <taxon>Eukaryota</taxon>
        <taxon>Viridiplantae</taxon>
        <taxon>Streptophyta</taxon>
        <taxon>Embryophyta</taxon>
        <taxon>Tracheophyta</taxon>
        <taxon>Spermatophyta</taxon>
        <taxon>Magnoliopsida</taxon>
        <taxon>Liliopsida</taxon>
        <taxon>Asparagales</taxon>
        <taxon>Iridaceae</taxon>
        <taxon>Iridoideae</taxon>
        <taxon>Irideae</taxon>
        <taxon>Iris</taxon>
    </lineage>
</organism>
<dbReference type="GO" id="GO:0016787">
    <property type="term" value="F:hydrolase activity"/>
    <property type="evidence" value="ECO:0007669"/>
    <property type="project" value="UniProtKB-KW"/>
</dbReference>
<feature type="compositionally biased region" description="Basic residues" evidence="8">
    <location>
        <begin position="948"/>
        <end position="971"/>
    </location>
</feature>
<dbReference type="EMBL" id="JANAVB010032616">
    <property type="protein sequence ID" value="KAJ6810237.1"/>
    <property type="molecule type" value="Genomic_DNA"/>
</dbReference>
<evidence type="ECO:0000313" key="14">
    <source>
        <dbReference type="Proteomes" id="UP001140949"/>
    </source>
</evidence>
<feature type="compositionally biased region" description="Basic and acidic residues" evidence="8">
    <location>
        <begin position="911"/>
        <end position="947"/>
    </location>
</feature>
<dbReference type="FunFam" id="3.40.50.300:FF:000079">
    <property type="entry name" value="probable ATP-dependent RNA helicase DDX17"/>
    <property type="match status" value="1"/>
</dbReference>
<dbReference type="InterPro" id="IPR011545">
    <property type="entry name" value="DEAD/DEAH_box_helicase_dom"/>
</dbReference>
<evidence type="ECO:0000256" key="4">
    <source>
        <dbReference type="ARBA" id="ARBA00022806"/>
    </source>
</evidence>
<dbReference type="SUPFAM" id="SSF51045">
    <property type="entry name" value="WW domain"/>
    <property type="match status" value="1"/>
</dbReference>
<evidence type="ECO:0000259" key="12">
    <source>
        <dbReference type="PROSITE" id="PS51195"/>
    </source>
</evidence>
<evidence type="ECO:0000256" key="3">
    <source>
        <dbReference type="ARBA" id="ARBA00022801"/>
    </source>
</evidence>
<dbReference type="InterPro" id="IPR001650">
    <property type="entry name" value="Helicase_C-like"/>
</dbReference>
<name>A0AAX6F1C5_IRIPA</name>
<dbReference type="Gene3D" id="2.20.70.10">
    <property type="match status" value="1"/>
</dbReference>
<gene>
    <name evidence="13" type="ORF">M6B38_158455</name>
</gene>
<keyword evidence="6" id="KW-0694">RNA-binding</keyword>
<feature type="compositionally biased region" description="Low complexity" evidence="8">
    <location>
        <begin position="1020"/>
        <end position="1030"/>
    </location>
</feature>
<dbReference type="InterPro" id="IPR000629">
    <property type="entry name" value="RNA-helicase_DEAD-box_CS"/>
</dbReference>
<feature type="region of interest" description="Disordered" evidence="8">
    <location>
        <begin position="43"/>
        <end position="113"/>
    </location>
</feature>
<dbReference type="InterPro" id="IPR027417">
    <property type="entry name" value="P-loop_NTPase"/>
</dbReference>
<dbReference type="CDD" id="cd18787">
    <property type="entry name" value="SF2_C_DEAD"/>
    <property type="match status" value="1"/>
</dbReference>
<dbReference type="PROSITE" id="PS51194">
    <property type="entry name" value="HELICASE_CTER"/>
    <property type="match status" value="1"/>
</dbReference>
<feature type="domain" description="Helicase ATP-binding" evidence="10">
    <location>
        <begin position="443"/>
        <end position="617"/>
    </location>
</feature>
<dbReference type="FunFam" id="3.40.50.300:FF:000008">
    <property type="entry name" value="ATP-dependent RNA helicase RhlB"/>
    <property type="match status" value="1"/>
</dbReference>
<keyword evidence="4 13" id="KW-0347">Helicase</keyword>
<dbReference type="GO" id="GO:0003724">
    <property type="term" value="F:RNA helicase activity"/>
    <property type="evidence" value="ECO:0007669"/>
    <property type="project" value="UniProtKB-EC"/>
</dbReference>
<evidence type="ECO:0000256" key="2">
    <source>
        <dbReference type="ARBA" id="ARBA00022741"/>
    </source>
</evidence>
<dbReference type="Pfam" id="PF00397">
    <property type="entry name" value="WW"/>
    <property type="match status" value="1"/>
</dbReference>
<feature type="region of interest" description="Disordered" evidence="8">
    <location>
        <begin position="204"/>
        <end position="223"/>
    </location>
</feature>
<feature type="compositionally biased region" description="Gly residues" evidence="8">
    <location>
        <begin position="854"/>
        <end position="901"/>
    </location>
</feature>
<feature type="region of interest" description="Disordered" evidence="8">
    <location>
        <begin position="1"/>
        <end position="23"/>
    </location>
</feature>
<comment type="caution">
    <text evidence="13">The sequence shown here is derived from an EMBL/GenBank/DDBJ whole genome shotgun (WGS) entry which is preliminary data.</text>
</comment>
<dbReference type="AlphaFoldDB" id="A0AAX6F1C5"/>
<keyword evidence="2" id="KW-0547">Nucleotide-binding</keyword>
<evidence type="ECO:0000259" key="9">
    <source>
        <dbReference type="PROSITE" id="PS50020"/>
    </source>
</evidence>
<evidence type="ECO:0000259" key="11">
    <source>
        <dbReference type="PROSITE" id="PS51194"/>
    </source>
</evidence>
<reference evidence="13" key="1">
    <citation type="journal article" date="2023" name="GigaByte">
        <title>Genome assembly of the bearded iris, Iris pallida Lam.</title>
        <authorList>
            <person name="Bruccoleri R.E."/>
            <person name="Oakeley E.J."/>
            <person name="Faust A.M.E."/>
            <person name="Altorfer M."/>
            <person name="Dessus-Babus S."/>
            <person name="Burckhardt D."/>
            <person name="Oertli M."/>
            <person name="Naumann U."/>
            <person name="Petersen F."/>
            <person name="Wong J."/>
        </authorList>
    </citation>
    <scope>NUCLEOTIDE SEQUENCE</scope>
    <source>
        <strain evidence="13">GSM-AAB239-AS_SAM_17_03QT</strain>
    </source>
</reference>
<feature type="compositionally biased region" description="Polar residues" evidence="8">
    <location>
        <begin position="68"/>
        <end position="79"/>
    </location>
</feature>
<feature type="compositionally biased region" description="Low complexity" evidence="8">
    <location>
        <begin position="80"/>
        <end position="113"/>
    </location>
</feature>
<dbReference type="PROSITE" id="PS00039">
    <property type="entry name" value="DEAD_ATP_HELICASE"/>
    <property type="match status" value="1"/>
</dbReference>
<dbReference type="CDD" id="cd00201">
    <property type="entry name" value="WW"/>
    <property type="match status" value="1"/>
</dbReference>
<evidence type="ECO:0000256" key="8">
    <source>
        <dbReference type="SAM" id="MobiDB-lite"/>
    </source>
</evidence>
<dbReference type="InterPro" id="IPR001202">
    <property type="entry name" value="WW_dom"/>
</dbReference>
<dbReference type="GO" id="GO:0003723">
    <property type="term" value="F:RNA binding"/>
    <property type="evidence" value="ECO:0007669"/>
    <property type="project" value="UniProtKB-KW"/>
</dbReference>
<feature type="region of interest" description="Disordered" evidence="8">
    <location>
        <begin position="791"/>
        <end position="1039"/>
    </location>
</feature>
<dbReference type="InterPro" id="IPR014014">
    <property type="entry name" value="RNA_helicase_DEAD_Q_motif"/>
</dbReference>
<evidence type="ECO:0000313" key="13">
    <source>
        <dbReference type="EMBL" id="KAJ6810237.1"/>
    </source>
</evidence>
<feature type="compositionally biased region" description="Gly residues" evidence="8">
    <location>
        <begin position="820"/>
        <end position="832"/>
    </location>
</feature>
<reference evidence="13" key="2">
    <citation type="submission" date="2023-04" db="EMBL/GenBank/DDBJ databases">
        <authorList>
            <person name="Bruccoleri R.E."/>
            <person name="Oakeley E.J."/>
            <person name="Faust A.-M."/>
            <person name="Dessus-Babus S."/>
            <person name="Altorfer M."/>
            <person name="Burckhardt D."/>
            <person name="Oertli M."/>
            <person name="Naumann U."/>
            <person name="Petersen F."/>
            <person name="Wong J."/>
        </authorList>
    </citation>
    <scope>NUCLEOTIDE SEQUENCE</scope>
    <source>
        <strain evidence="13">GSM-AAB239-AS_SAM_17_03QT</strain>
        <tissue evidence="13">Leaf</tissue>
    </source>
</reference>
<keyword evidence="5" id="KW-0067">ATP-binding</keyword>
<dbReference type="PROSITE" id="PS01159">
    <property type="entry name" value="WW_DOMAIN_1"/>
    <property type="match status" value="1"/>
</dbReference>
<dbReference type="SUPFAM" id="SSF52540">
    <property type="entry name" value="P-loop containing nucleoside triphosphate hydrolases"/>
    <property type="match status" value="1"/>
</dbReference>
<proteinExistence type="predicted"/>
<evidence type="ECO:0000259" key="10">
    <source>
        <dbReference type="PROSITE" id="PS51192"/>
    </source>
</evidence>
<protein>
    <recommendedName>
        <fullName evidence="1">RNA helicase</fullName>
        <ecNumber evidence="1">3.6.4.13</ecNumber>
    </recommendedName>
</protein>
<dbReference type="SMART" id="SM00487">
    <property type="entry name" value="DEXDc"/>
    <property type="match status" value="1"/>
</dbReference>
<dbReference type="Pfam" id="PF00271">
    <property type="entry name" value="Helicase_C"/>
    <property type="match status" value="1"/>
</dbReference>
<feature type="compositionally biased region" description="Basic and acidic residues" evidence="8">
    <location>
        <begin position="833"/>
        <end position="853"/>
    </location>
</feature>
<keyword evidence="3" id="KW-0378">Hydrolase</keyword>
<evidence type="ECO:0000256" key="7">
    <source>
        <dbReference type="PROSITE-ProRule" id="PRU00552"/>
    </source>
</evidence>
<dbReference type="PROSITE" id="PS51195">
    <property type="entry name" value="Q_MOTIF"/>
    <property type="match status" value="1"/>
</dbReference>
<feature type="domain" description="WW" evidence="9">
    <location>
        <begin position="15"/>
        <end position="49"/>
    </location>
</feature>
<feature type="domain" description="Helicase C-terminal" evidence="11">
    <location>
        <begin position="646"/>
        <end position="790"/>
    </location>
</feature>
<dbReference type="GO" id="GO:0005524">
    <property type="term" value="F:ATP binding"/>
    <property type="evidence" value="ECO:0007669"/>
    <property type="project" value="UniProtKB-KW"/>
</dbReference>
<evidence type="ECO:0000256" key="6">
    <source>
        <dbReference type="ARBA" id="ARBA00022884"/>
    </source>
</evidence>
<dbReference type="SMART" id="SM00456">
    <property type="entry name" value="WW"/>
    <property type="match status" value="1"/>
</dbReference>
<sequence length="1039" mass="113512">MATAEAGPSYAPEDPTLPKPWKGLIDGSTGVLYYWNPETNATQYEKPGALAPPPVAAAPTPNLAPIPTANSQPPNNNMYQHESGQQIHQHQHQQQPMYQMPNQQAQHIPNQQAQHYPQMQMNQMVHPQFSQPTEQLMSYPQNQQQQGRQFSQPTEQLMSYPQNQQQQGPQSGHQLGQQNGFPVGREQRNQEGDQVGYTAQPIQRTIGASGDPNYPGPSPHVPPVRDYSGRPEQQIGGLSSISRQHSEGTFSELHHVGLDATRHQQQLGGPVVVNPLGHSMARPPMGPQVRYGEDQHGTRNDYYSTSNKDGQMIPQQHPRLATIPHAGNQQDRRMGAIGTQNVVPGHSGGSHMAPEFAMSKINDRAAIPNLTPGGPSPRMAGRSDFINISGSDAYCKHHEITAVGDNVPAPFTSFEATGFPPEILREIHSAGFPSPTPIQAQTWPIALQSRDIVAIAKTGSGKTLGYLIPAFIHLRQCRNNPQIGPTVLVLSPTRELATQIQEEVIRFGRAARISCTCLYGGAPKGPQLKEIERGVDIVVATPGRLNDILEMKRINFCQVSLLVLDEADRMLDMGFEPQIRKIVNEIPPRRQTLMYTATWPKEVRKIAGDLLVNPVQVNIGNVDELVANKSITQYVELVPPMEKQRRLEQILRTQERGSKIIIFCSTKRLCDQLARGIGRGFGAAAIHGDKSQVERDHVLNQFRSGRSPILVATDVAARGLDIKDIRVVINYDFPTGIEDYVHRIGRTGRAGATGISYTFLSDQDWKHAAELVKLLEGSNQRVPPEVREMAARGAPSFSRGRGGPNRWDSGGGRGMRDDGGSGGRWDSNGGGRGMRDGNGGRRWDSGSGHEMRGGDGGGRFGGRGGGRNDFGGRGGGRNDFVGGGRGSRGGHNFGGPPGGRGWQDRSISGRGRFDGRRGTMDRNRDRSYSRSPERVRTRGYSSDDSRGRSRSRSRSWSRSRSRSRSQSRSRSRSPERPQRARRPSGFDVTLPVNAPPLLPPGQDSVPVAGNEPMDQLPPDSSGAGVAGSAAEPIHHAVDM</sequence>
<dbReference type="Gene3D" id="3.40.50.300">
    <property type="entry name" value="P-loop containing nucleotide triphosphate hydrolases"/>
    <property type="match status" value="2"/>
</dbReference>
<accession>A0AAX6F1C5</accession>
<feature type="short sequence motif" description="Q motif" evidence="7">
    <location>
        <begin position="412"/>
        <end position="440"/>
    </location>
</feature>
<feature type="region of interest" description="Disordered" evidence="8">
    <location>
        <begin position="135"/>
        <end position="195"/>
    </location>
</feature>
<feature type="compositionally biased region" description="Low complexity" evidence="8">
    <location>
        <begin position="162"/>
        <end position="178"/>
    </location>
</feature>
<dbReference type="PROSITE" id="PS50020">
    <property type="entry name" value="WW_DOMAIN_2"/>
    <property type="match status" value="1"/>
</dbReference>
<dbReference type="PROSITE" id="PS51192">
    <property type="entry name" value="HELICASE_ATP_BIND_1"/>
    <property type="match status" value="1"/>
</dbReference>
<dbReference type="InterPro" id="IPR036020">
    <property type="entry name" value="WW_dom_sf"/>
</dbReference>
<dbReference type="EC" id="3.6.4.13" evidence="1"/>
<keyword evidence="14" id="KW-1185">Reference proteome</keyword>
<feature type="compositionally biased region" description="Low complexity" evidence="8">
    <location>
        <begin position="141"/>
        <end position="152"/>
    </location>
</feature>
<dbReference type="Pfam" id="PF00270">
    <property type="entry name" value="DEAD"/>
    <property type="match status" value="1"/>
</dbReference>
<dbReference type="InterPro" id="IPR014001">
    <property type="entry name" value="Helicase_ATP-bd"/>
</dbReference>
<dbReference type="SMART" id="SM00490">
    <property type="entry name" value="HELICc"/>
    <property type="match status" value="1"/>
</dbReference>
<dbReference type="Proteomes" id="UP001140949">
    <property type="component" value="Unassembled WGS sequence"/>
</dbReference>
<dbReference type="PANTHER" id="PTHR47958">
    <property type="entry name" value="ATP-DEPENDENT RNA HELICASE DBP3"/>
    <property type="match status" value="1"/>
</dbReference>
<evidence type="ECO:0000256" key="5">
    <source>
        <dbReference type="ARBA" id="ARBA00022840"/>
    </source>
</evidence>
<evidence type="ECO:0000256" key="1">
    <source>
        <dbReference type="ARBA" id="ARBA00012552"/>
    </source>
</evidence>
<feature type="domain" description="DEAD-box RNA helicase Q" evidence="12">
    <location>
        <begin position="412"/>
        <end position="440"/>
    </location>
</feature>